<proteinExistence type="predicted"/>
<dbReference type="InterPro" id="IPR011051">
    <property type="entry name" value="RmlC_Cupin_sf"/>
</dbReference>
<evidence type="ECO:0000313" key="3">
    <source>
        <dbReference type="Proteomes" id="UP000274122"/>
    </source>
</evidence>
<reference evidence="2 3" key="1">
    <citation type="submission" date="2018-12" db="EMBL/GenBank/DDBJ databases">
        <authorList>
            <consortium name="Pathogen Informatics"/>
        </authorList>
    </citation>
    <scope>NUCLEOTIDE SEQUENCE [LARGE SCALE GENOMIC DNA]</scope>
    <source>
        <strain evidence="2 3">NCTC11466</strain>
    </source>
</reference>
<dbReference type="KEGG" id="clap:NCTC11466_02150"/>
<protein>
    <submittedName>
        <fullName evidence="2">Uncharacterized conserved protein, contains double-stranded beta-helix domain</fullName>
    </submittedName>
</protein>
<dbReference type="Proteomes" id="UP000274122">
    <property type="component" value="Chromosome"/>
</dbReference>
<dbReference type="EMBL" id="LR134201">
    <property type="protein sequence ID" value="VEB97408.1"/>
    <property type="molecule type" value="Genomic_DNA"/>
</dbReference>
<evidence type="ECO:0000259" key="1">
    <source>
        <dbReference type="Pfam" id="PF07883"/>
    </source>
</evidence>
<dbReference type="Gene3D" id="2.60.120.10">
    <property type="entry name" value="Jelly Rolls"/>
    <property type="match status" value="1"/>
</dbReference>
<keyword evidence="3" id="KW-1185">Reference proteome</keyword>
<dbReference type="InterPro" id="IPR013096">
    <property type="entry name" value="Cupin_2"/>
</dbReference>
<gene>
    <name evidence="2" type="ORF">NCTC11466_02150</name>
</gene>
<evidence type="ECO:0000313" key="2">
    <source>
        <dbReference type="EMBL" id="VEB97408.1"/>
    </source>
</evidence>
<accession>A0A447V1Z7</accession>
<name>A0A447V1Z7_9ENTR</name>
<dbReference type="Pfam" id="PF07883">
    <property type="entry name" value="Cupin_2"/>
    <property type="match status" value="1"/>
</dbReference>
<dbReference type="AlphaFoldDB" id="A0A447V1Z7"/>
<feature type="domain" description="Cupin type-2" evidence="1">
    <location>
        <begin position="47"/>
        <end position="97"/>
    </location>
</feature>
<dbReference type="InterPro" id="IPR014710">
    <property type="entry name" value="RmlC-like_jellyroll"/>
</dbReference>
<sequence length="113" mass="12192">MDNAFSEKGDKMSTGSLTAFAEALPDVWRSRLLGQVGQANIKLIKMGGEGIPDESHSGFEELLVVIEGQMTLVVNGTTFSLEAGEYYLVPKEAVHRVLPGSHGTLLLIDAEPY</sequence>
<dbReference type="SUPFAM" id="SSF51182">
    <property type="entry name" value="RmlC-like cupins"/>
    <property type="match status" value="1"/>
</dbReference>
<organism evidence="2 3">
    <name type="scientific">Cedecea lapagei</name>
    <dbReference type="NCBI Taxonomy" id="158823"/>
    <lineage>
        <taxon>Bacteria</taxon>
        <taxon>Pseudomonadati</taxon>
        <taxon>Pseudomonadota</taxon>
        <taxon>Gammaproteobacteria</taxon>
        <taxon>Enterobacterales</taxon>
        <taxon>Enterobacteriaceae</taxon>
        <taxon>Cedecea</taxon>
    </lineage>
</organism>